<gene>
    <name evidence="1" type="primary">RvY_00394-1</name>
    <name evidence="1" type="synonym">RvY_00394.1</name>
    <name evidence="1" type="ORF">RvY_00394</name>
</gene>
<evidence type="ECO:0000313" key="2">
    <source>
        <dbReference type="Proteomes" id="UP000186922"/>
    </source>
</evidence>
<evidence type="ECO:0000313" key="1">
    <source>
        <dbReference type="EMBL" id="GAU87564.1"/>
    </source>
</evidence>
<keyword evidence="2" id="KW-1185">Reference proteome</keyword>
<accession>A0A1D1UCM1</accession>
<dbReference type="AlphaFoldDB" id="A0A1D1UCM1"/>
<dbReference type="Proteomes" id="UP000186922">
    <property type="component" value="Unassembled WGS sequence"/>
</dbReference>
<organism evidence="1 2">
    <name type="scientific">Ramazzottius varieornatus</name>
    <name type="common">Water bear</name>
    <name type="synonym">Tardigrade</name>
    <dbReference type="NCBI Taxonomy" id="947166"/>
    <lineage>
        <taxon>Eukaryota</taxon>
        <taxon>Metazoa</taxon>
        <taxon>Ecdysozoa</taxon>
        <taxon>Tardigrada</taxon>
        <taxon>Eutardigrada</taxon>
        <taxon>Parachela</taxon>
        <taxon>Hypsibioidea</taxon>
        <taxon>Ramazzottiidae</taxon>
        <taxon>Ramazzottius</taxon>
    </lineage>
</organism>
<dbReference type="EMBL" id="BDGG01000001">
    <property type="protein sequence ID" value="GAU87564.1"/>
    <property type="molecule type" value="Genomic_DNA"/>
</dbReference>
<comment type="caution">
    <text evidence="1">The sequence shown here is derived from an EMBL/GenBank/DDBJ whole genome shotgun (WGS) entry which is preliminary data.</text>
</comment>
<sequence length="110" mass="12518">MKSSDNFLPAYLFWLARSKGFRCSVLKCRQSLQVAALFLTRASVTLFVILREKLNATGSAEAMSAQRKSKLVEAWESWVALLTNYSRKTNRCDFDFSSSGDLLRKRADKN</sequence>
<reference evidence="1 2" key="1">
    <citation type="journal article" date="2016" name="Nat. Commun.">
        <title>Extremotolerant tardigrade genome and improved radiotolerance of human cultured cells by tardigrade-unique protein.</title>
        <authorList>
            <person name="Hashimoto T."/>
            <person name="Horikawa D.D."/>
            <person name="Saito Y."/>
            <person name="Kuwahara H."/>
            <person name="Kozuka-Hata H."/>
            <person name="Shin-I T."/>
            <person name="Minakuchi Y."/>
            <person name="Ohishi K."/>
            <person name="Motoyama A."/>
            <person name="Aizu T."/>
            <person name="Enomoto A."/>
            <person name="Kondo K."/>
            <person name="Tanaka S."/>
            <person name="Hara Y."/>
            <person name="Koshikawa S."/>
            <person name="Sagara H."/>
            <person name="Miura T."/>
            <person name="Yokobori S."/>
            <person name="Miyagawa K."/>
            <person name="Suzuki Y."/>
            <person name="Kubo T."/>
            <person name="Oyama M."/>
            <person name="Kohara Y."/>
            <person name="Fujiyama A."/>
            <person name="Arakawa K."/>
            <person name="Katayama T."/>
            <person name="Toyoda A."/>
            <person name="Kunieda T."/>
        </authorList>
    </citation>
    <scope>NUCLEOTIDE SEQUENCE [LARGE SCALE GENOMIC DNA]</scope>
    <source>
        <strain evidence="1 2">YOKOZUNA-1</strain>
    </source>
</reference>
<protein>
    <submittedName>
        <fullName evidence="1">Uncharacterized protein</fullName>
    </submittedName>
</protein>
<name>A0A1D1UCM1_RAMVA</name>
<proteinExistence type="predicted"/>